<dbReference type="RefSeq" id="WP_116760710.1">
    <property type="nucleotide sequence ID" value="NZ_QCZH01000002.1"/>
</dbReference>
<dbReference type="EMBL" id="QCZH01000002">
    <property type="protein sequence ID" value="PWA10942.1"/>
    <property type="molecule type" value="Genomic_DNA"/>
</dbReference>
<proteinExistence type="predicted"/>
<keyword evidence="2" id="KW-1185">Reference proteome</keyword>
<gene>
    <name evidence="1" type="ORF">DB891_03685</name>
</gene>
<evidence type="ECO:0000313" key="1">
    <source>
        <dbReference type="EMBL" id="PWA10942.1"/>
    </source>
</evidence>
<evidence type="ECO:0000313" key="2">
    <source>
        <dbReference type="Proteomes" id="UP000245618"/>
    </source>
</evidence>
<dbReference type="Proteomes" id="UP000245618">
    <property type="component" value="Unassembled WGS sequence"/>
</dbReference>
<reference evidence="1 2" key="1">
    <citation type="submission" date="2018-04" db="EMBL/GenBank/DDBJ databases">
        <title>Flavobacterium sp. nov., isolated from glacier ice.</title>
        <authorList>
            <person name="Liu Q."/>
            <person name="Xin Y.-H."/>
        </authorList>
    </citation>
    <scope>NUCLEOTIDE SEQUENCE [LARGE SCALE GENOMIC DNA]</scope>
    <source>
        <strain evidence="1 2">LB2P30</strain>
    </source>
</reference>
<name>A0A2U1K0L9_9FLAO</name>
<protein>
    <submittedName>
        <fullName evidence="1">Uncharacterized protein</fullName>
    </submittedName>
</protein>
<organism evidence="1 2">
    <name type="scientific">Flavobacterium laiguense</name>
    <dbReference type="NCBI Taxonomy" id="2169409"/>
    <lineage>
        <taxon>Bacteria</taxon>
        <taxon>Pseudomonadati</taxon>
        <taxon>Bacteroidota</taxon>
        <taxon>Flavobacteriia</taxon>
        <taxon>Flavobacteriales</taxon>
        <taxon>Flavobacteriaceae</taxon>
        <taxon>Flavobacterium</taxon>
    </lineage>
</organism>
<sequence>MNIVNRLEDLYNILQYCSDQQQVGRPACFSTLERILINQERGSLLSQLNQENQEPDKRHYKCPPKIESKIRFIIQKTIDINLITQ</sequence>
<dbReference type="OrthoDB" id="1366430at2"/>
<accession>A0A2U1K0L9</accession>
<comment type="caution">
    <text evidence="1">The sequence shown here is derived from an EMBL/GenBank/DDBJ whole genome shotgun (WGS) entry which is preliminary data.</text>
</comment>
<dbReference type="AlphaFoldDB" id="A0A2U1K0L9"/>